<feature type="domain" description="DUF4032" evidence="2">
    <location>
        <begin position="227"/>
        <end position="391"/>
    </location>
</feature>
<dbReference type="AlphaFoldDB" id="S2X209"/>
<keyword evidence="4" id="KW-1185">Reference proteome</keyword>
<dbReference type="Pfam" id="PF13224">
    <property type="entry name" value="DUF4032"/>
    <property type="match status" value="1"/>
</dbReference>
<organism evidence="3 4">
    <name type="scientific">Propionimicrobium lymphophilum ACS-093-V-SCH5</name>
    <dbReference type="NCBI Taxonomy" id="883161"/>
    <lineage>
        <taxon>Bacteria</taxon>
        <taxon>Bacillati</taxon>
        <taxon>Actinomycetota</taxon>
        <taxon>Actinomycetes</taxon>
        <taxon>Propionibacteriales</taxon>
        <taxon>Propionibacteriaceae</taxon>
        <taxon>Propionimicrobium</taxon>
    </lineage>
</organism>
<dbReference type="EMBL" id="AGZR01000001">
    <property type="protein sequence ID" value="EPD34054.1"/>
    <property type="molecule type" value="Genomic_DNA"/>
</dbReference>
<dbReference type="PATRIC" id="fig|883161.3.peg.87"/>
<sequence>MPRFLSAKPDSRLLPLPWHLPLVEWPTEHLVALPRGISRHTVRFIRVGDDVYAAKEVIEHLAIHEYRLLHDLSRLGKPAVQPIGVVTGRKDANGDPLDPILLTKHLEFALPYRSLFIPGTRRETVLRLLDAMVVLIAKLHLSGFMWGDISLSNVLFRRDAGEFAAYLVDAETGELHDELSEGQRLHDIEIGRINVFGDFNDLAAGGQLDSSWDPLELVDMINDRYTELWNELTGVEEFSGSELDRIENRVRRLNALGFDVAELDIDTSSDGQKIRIQPKVVDEGHHSRRLLRLTGLDAQENQARRLLNDLDTYRAYHSRDNKDTDESVIAHEWLTKCFEPVIKSVPEKYSLKRDPAQLYHEVLDYRWYKSQNESRNVPLKEAVEGYINDVLVNLPDEKMTDTIPPESAEPIDPYDPSLGYKDGEDDLPPVEDPWEKGLEDVDLNELNFFDIDKLRAQAEGN</sequence>
<reference evidence="3 4" key="1">
    <citation type="submission" date="2013-04" db="EMBL/GenBank/DDBJ databases">
        <title>The Genome Sequence of Propionimicrobium lymphophilum ACS-093-V-SCH5.</title>
        <authorList>
            <consortium name="The Broad Institute Genomics Platform"/>
            <person name="Earl A."/>
            <person name="Ward D."/>
            <person name="Feldgarden M."/>
            <person name="Gevers D."/>
            <person name="Saerens B."/>
            <person name="Vaneechoutte M."/>
            <person name="Walker B."/>
            <person name="Young S."/>
            <person name="Zeng Q."/>
            <person name="Gargeya S."/>
            <person name="Fitzgerald M."/>
            <person name="Haas B."/>
            <person name="Abouelleil A."/>
            <person name="Allen A.W."/>
            <person name="Alvarado L."/>
            <person name="Arachchi H.M."/>
            <person name="Berlin A.M."/>
            <person name="Chapman S.B."/>
            <person name="Gainer-Dewar J."/>
            <person name="Goldberg J."/>
            <person name="Griggs A."/>
            <person name="Gujja S."/>
            <person name="Hansen M."/>
            <person name="Howarth C."/>
            <person name="Imamovic A."/>
            <person name="Ireland A."/>
            <person name="Larimer J."/>
            <person name="McCowan C."/>
            <person name="Murphy C."/>
            <person name="Pearson M."/>
            <person name="Poon T.W."/>
            <person name="Priest M."/>
            <person name="Roberts A."/>
            <person name="Saif S."/>
            <person name="Shea T."/>
            <person name="Sisk P."/>
            <person name="Sykes S."/>
            <person name="Wortman J."/>
            <person name="Nusbaum C."/>
            <person name="Birren B."/>
        </authorList>
    </citation>
    <scope>NUCLEOTIDE SEQUENCE [LARGE SCALE GENOMIC DNA]</scope>
    <source>
        <strain evidence="3 4">ACS-093-V-SCH5</strain>
    </source>
</reference>
<name>S2X209_9ACTN</name>
<evidence type="ECO:0000313" key="3">
    <source>
        <dbReference type="EMBL" id="EPD34054.1"/>
    </source>
</evidence>
<dbReference type="STRING" id="883161.HMPREF9306_00089"/>
<dbReference type="Pfam" id="PF06293">
    <property type="entry name" value="Kdo"/>
    <property type="match status" value="1"/>
</dbReference>
<dbReference type="Proteomes" id="UP000014417">
    <property type="component" value="Unassembled WGS sequence"/>
</dbReference>
<proteinExistence type="predicted"/>
<dbReference type="SUPFAM" id="SSF56112">
    <property type="entry name" value="Protein kinase-like (PK-like)"/>
    <property type="match status" value="1"/>
</dbReference>
<evidence type="ECO:0000256" key="1">
    <source>
        <dbReference type="SAM" id="MobiDB-lite"/>
    </source>
</evidence>
<dbReference type="OrthoDB" id="1550523at2"/>
<dbReference type="HOGENOM" id="CLU_035793_0_0_11"/>
<feature type="region of interest" description="Disordered" evidence="1">
    <location>
        <begin position="401"/>
        <end position="435"/>
    </location>
</feature>
<gene>
    <name evidence="3" type="ORF">HMPREF9306_00089</name>
</gene>
<evidence type="ECO:0000259" key="2">
    <source>
        <dbReference type="Pfam" id="PF13224"/>
    </source>
</evidence>
<dbReference type="InterPro" id="IPR025111">
    <property type="entry name" value="DUF4032"/>
</dbReference>
<comment type="caution">
    <text evidence="3">The sequence shown here is derived from an EMBL/GenBank/DDBJ whole genome shotgun (WGS) entry which is preliminary data.</text>
</comment>
<dbReference type="RefSeq" id="WP_016454950.1">
    <property type="nucleotide sequence ID" value="NZ_KE150269.1"/>
</dbReference>
<protein>
    <recommendedName>
        <fullName evidence="2">DUF4032 domain-containing protein</fullName>
    </recommendedName>
</protein>
<accession>S2X209</accession>
<dbReference type="InterPro" id="IPR011009">
    <property type="entry name" value="Kinase-like_dom_sf"/>
</dbReference>
<evidence type="ECO:0000313" key="4">
    <source>
        <dbReference type="Proteomes" id="UP000014417"/>
    </source>
</evidence>